<evidence type="ECO:0000256" key="1">
    <source>
        <dbReference type="ARBA" id="ARBA00004418"/>
    </source>
</evidence>
<evidence type="ECO:0000259" key="4">
    <source>
        <dbReference type="Pfam" id="PF00496"/>
    </source>
</evidence>
<evidence type="ECO:0000256" key="2">
    <source>
        <dbReference type="ARBA" id="ARBA00005695"/>
    </source>
</evidence>
<protein>
    <submittedName>
        <fullName evidence="5">ABC transporter substrate-binding protein</fullName>
    </submittedName>
</protein>
<dbReference type="InterPro" id="IPR030678">
    <property type="entry name" value="Peptide/Ni-bd"/>
</dbReference>
<dbReference type="GO" id="GO:0015833">
    <property type="term" value="P:peptide transport"/>
    <property type="evidence" value="ECO:0007669"/>
    <property type="project" value="TreeGrafter"/>
</dbReference>
<dbReference type="InterPro" id="IPR000914">
    <property type="entry name" value="SBP_5_dom"/>
</dbReference>
<feature type="signal peptide" evidence="3">
    <location>
        <begin position="1"/>
        <end position="18"/>
    </location>
</feature>
<dbReference type="PIRSF" id="PIRSF002741">
    <property type="entry name" value="MppA"/>
    <property type="match status" value="1"/>
</dbReference>
<comment type="similarity">
    <text evidence="2">Belongs to the bacterial solute-binding protein 5 family.</text>
</comment>
<feature type="domain" description="Solute-binding protein family 5" evidence="4">
    <location>
        <begin position="94"/>
        <end position="495"/>
    </location>
</feature>
<comment type="subcellular location">
    <subcellularLocation>
        <location evidence="1">Periplasm</location>
    </subcellularLocation>
</comment>
<dbReference type="EMBL" id="VTWH01000004">
    <property type="protein sequence ID" value="KAA0969094.1"/>
    <property type="molecule type" value="Genomic_DNA"/>
</dbReference>
<dbReference type="Pfam" id="PF00496">
    <property type="entry name" value="SBP_bac_5"/>
    <property type="match status" value="1"/>
</dbReference>
<organism evidence="5 6">
    <name type="scientific">Aureimonas fodinaquatilis</name>
    <dbReference type="NCBI Taxonomy" id="2565783"/>
    <lineage>
        <taxon>Bacteria</taxon>
        <taxon>Pseudomonadati</taxon>
        <taxon>Pseudomonadota</taxon>
        <taxon>Alphaproteobacteria</taxon>
        <taxon>Hyphomicrobiales</taxon>
        <taxon>Aurantimonadaceae</taxon>
        <taxon>Aureimonas</taxon>
    </lineage>
</organism>
<evidence type="ECO:0000313" key="5">
    <source>
        <dbReference type="EMBL" id="KAA0969094.1"/>
    </source>
</evidence>
<dbReference type="Gene3D" id="3.40.190.10">
    <property type="entry name" value="Periplasmic binding protein-like II"/>
    <property type="match status" value="1"/>
</dbReference>
<dbReference type="AlphaFoldDB" id="A0A5B0DQN3"/>
<proteinExistence type="inferred from homology"/>
<dbReference type="PANTHER" id="PTHR30290">
    <property type="entry name" value="PERIPLASMIC BINDING COMPONENT OF ABC TRANSPORTER"/>
    <property type="match status" value="1"/>
</dbReference>
<reference evidence="5 6" key="1">
    <citation type="submission" date="2019-08" db="EMBL/GenBank/DDBJ databases">
        <title>Aureimonas fodiniaquatilis sp. nov., isolated from a coal mine wastewater.</title>
        <authorList>
            <person name="Kim W."/>
        </authorList>
    </citation>
    <scope>NUCLEOTIDE SEQUENCE [LARGE SCALE GENOMIC DNA]</scope>
    <source>
        <strain evidence="5 6">CAU 1482</strain>
    </source>
</reference>
<dbReference type="InterPro" id="IPR039424">
    <property type="entry name" value="SBP_5"/>
</dbReference>
<dbReference type="PANTHER" id="PTHR30290:SF62">
    <property type="entry name" value="OLIGOPEPTIDE ABC TRANSPORTER, PERIPLASMIC OLIGOPEPTIDE-BINDING PROTEIN"/>
    <property type="match status" value="1"/>
</dbReference>
<dbReference type="OrthoDB" id="9803988at2"/>
<dbReference type="GO" id="GO:1904680">
    <property type="term" value="F:peptide transmembrane transporter activity"/>
    <property type="evidence" value="ECO:0007669"/>
    <property type="project" value="TreeGrafter"/>
</dbReference>
<evidence type="ECO:0000256" key="3">
    <source>
        <dbReference type="SAM" id="SignalP"/>
    </source>
</evidence>
<comment type="caution">
    <text evidence="5">The sequence shown here is derived from an EMBL/GenBank/DDBJ whole genome shotgun (WGS) entry which is preliminary data.</text>
</comment>
<keyword evidence="3" id="KW-0732">Signal</keyword>
<dbReference type="GO" id="GO:0030288">
    <property type="term" value="C:outer membrane-bounded periplasmic space"/>
    <property type="evidence" value="ECO:0007669"/>
    <property type="project" value="UniProtKB-ARBA"/>
</dbReference>
<dbReference type="GO" id="GO:0043190">
    <property type="term" value="C:ATP-binding cassette (ABC) transporter complex"/>
    <property type="evidence" value="ECO:0007669"/>
    <property type="project" value="InterPro"/>
</dbReference>
<gene>
    <name evidence="5" type="ORF">FPY71_15735</name>
</gene>
<accession>A0A5B0DQN3</accession>
<dbReference type="SUPFAM" id="SSF53850">
    <property type="entry name" value="Periplasmic binding protein-like II"/>
    <property type="match status" value="1"/>
</dbReference>
<sequence length="632" mass="70663">MTFAVGLMACAPAWSVSAFVGPPSLDAQVEAGKLPPVAERLPTEPLVVDFTALGRKIGKYGGTLRTLEPQVRDTRRMVVFGYSRLVGYTPDGVIEPDIARSVDVEEGRIFTLHLRPGHRWSDGEPFTSEDFRYYWEDVANDPDLGRNGLPRPLLVDGQGPKVSFPDAYTIRYEWENPNPYFLPALAGSMPFDIFRPAHYLRQFHARHAEPEELKRLVDKAGQRNWQALHYRLDQAYKNANVDLPTLEPWVLATNPPADRFVFKRNPYFHRVDPLGQQLPYIDTVAMTIASAGLIPAMVGAGETDLQSTAMTMSNYAFLKQAEQRSDYDVLRWKSGKGSRLALFPNFNAADPVWRQLLSEADFRRALSLAINRDDIKEAVYYGLARSCNDTVLPGSPLYQQAFCDQWTQYDPAQAEALLDRIGLTERDGAGMRLLPDGRPMNLVVEIAGEDGEQTDVLQLIAEDFQKIGIRLLFKAVERDSLQARLASGATLMSVGSGLENGRAKPVDSPAELAPTLSAQAQWPAWGLHYESAGQLGAAPDLPFAQRLIDLTEEWQQTLDEQEKARIWQQMLQIRADEMPTIGIVADVDQVIVASRHLRNLPKDGVYNWEPGAFFGSYRPETFFLEAPEVAGK</sequence>
<name>A0A5B0DQN3_9HYPH</name>
<keyword evidence="6" id="KW-1185">Reference proteome</keyword>
<dbReference type="Gene3D" id="3.10.105.10">
    <property type="entry name" value="Dipeptide-binding Protein, Domain 3"/>
    <property type="match status" value="1"/>
</dbReference>
<dbReference type="CDD" id="cd08500">
    <property type="entry name" value="PBP2_NikA_DppA_OppA_like_4"/>
    <property type="match status" value="1"/>
</dbReference>
<dbReference type="Proteomes" id="UP000324738">
    <property type="component" value="Unassembled WGS sequence"/>
</dbReference>
<evidence type="ECO:0000313" key="6">
    <source>
        <dbReference type="Proteomes" id="UP000324738"/>
    </source>
</evidence>
<feature type="chain" id="PRO_5023099211" evidence="3">
    <location>
        <begin position="19"/>
        <end position="632"/>
    </location>
</feature>